<dbReference type="Proteomes" id="UP000027946">
    <property type="component" value="Unassembled WGS sequence"/>
</dbReference>
<dbReference type="InterPro" id="IPR023485">
    <property type="entry name" value="Ptyr_pPase"/>
</dbReference>
<dbReference type="PRINTS" id="PR00719">
    <property type="entry name" value="LMWPTPASE"/>
</dbReference>
<feature type="active site" description="Nucleophile" evidence="4">
    <location>
        <position position="7"/>
    </location>
</feature>
<evidence type="ECO:0000259" key="5">
    <source>
        <dbReference type="SMART" id="SM00226"/>
    </source>
</evidence>
<evidence type="ECO:0000313" key="6">
    <source>
        <dbReference type="EMBL" id="KDR94803.1"/>
    </source>
</evidence>
<feature type="active site" description="Proton donor" evidence="4">
    <location>
        <position position="121"/>
    </location>
</feature>
<dbReference type="SUPFAM" id="SSF52788">
    <property type="entry name" value="Phosphotyrosine protein phosphatases I"/>
    <property type="match status" value="1"/>
</dbReference>
<dbReference type="STRING" id="1121324.CLIT_13c01250"/>
<dbReference type="InterPro" id="IPR017867">
    <property type="entry name" value="Tyr_phospatase_low_mol_wt"/>
</dbReference>
<organism evidence="6 7">
    <name type="scientific">Peptoclostridium litorale DSM 5388</name>
    <dbReference type="NCBI Taxonomy" id="1121324"/>
    <lineage>
        <taxon>Bacteria</taxon>
        <taxon>Bacillati</taxon>
        <taxon>Bacillota</taxon>
        <taxon>Clostridia</taxon>
        <taxon>Peptostreptococcales</taxon>
        <taxon>Peptoclostridiaceae</taxon>
        <taxon>Peptoclostridium</taxon>
    </lineage>
</organism>
<evidence type="ECO:0000256" key="3">
    <source>
        <dbReference type="ARBA" id="ARBA00022912"/>
    </source>
</evidence>
<protein>
    <submittedName>
        <fullName evidence="6">Low molecular weight phosphotyrosine phosphatase family protein</fullName>
    </submittedName>
</protein>
<dbReference type="EMBL" id="JJMM01000013">
    <property type="protein sequence ID" value="KDR94803.1"/>
    <property type="molecule type" value="Genomic_DNA"/>
</dbReference>
<dbReference type="RefSeq" id="WP_038265994.1">
    <property type="nucleotide sequence ID" value="NZ_FSRH01000005.1"/>
</dbReference>
<name>A0A069RDG4_PEPLI</name>
<dbReference type="PANTHER" id="PTHR11717">
    <property type="entry name" value="LOW MOLECULAR WEIGHT PROTEIN TYROSINE PHOSPHATASE"/>
    <property type="match status" value="1"/>
</dbReference>
<dbReference type="InterPro" id="IPR050438">
    <property type="entry name" value="LMW_PTPase"/>
</dbReference>
<dbReference type="CDD" id="cd16344">
    <property type="entry name" value="LMWPAP"/>
    <property type="match status" value="1"/>
</dbReference>
<evidence type="ECO:0000256" key="4">
    <source>
        <dbReference type="PIRSR" id="PIRSR617867-1"/>
    </source>
</evidence>
<feature type="active site" description="Nucleophile" evidence="4">
    <location>
        <position position="13"/>
    </location>
</feature>
<keyword evidence="7" id="KW-1185">Reference proteome</keyword>
<accession>A0A069RDG4</accession>
<evidence type="ECO:0000256" key="1">
    <source>
        <dbReference type="ARBA" id="ARBA00011063"/>
    </source>
</evidence>
<keyword evidence="2" id="KW-0378">Hydrolase</keyword>
<dbReference type="SMART" id="SM00226">
    <property type="entry name" value="LMWPc"/>
    <property type="match status" value="1"/>
</dbReference>
<dbReference type="eggNOG" id="COG0394">
    <property type="taxonomic scope" value="Bacteria"/>
</dbReference>
<dbReference type="Pfam" id="PF01451">
    <property type="entry name" value="LMWPc"/>
    <property type="match status" value="1"/>
</dbReference>
<keyword evidence="3" id="KW-0904">Protein phosphatase</keyword>
<dbReference type="AlphaFoldDB" id="A0A069RDG4"/>
<dbReference type="GO" id="GO:0004725">
    <property type="term" value="F:protein tyrosine phosphatase activity"/>
    <property type="evidence" value="ECO:0007669"/>
    <property type="project" value="InterPro"/>
</dbReference>
<comment type="similarity">
    <text evidence="1">Belongs to the low molecular weight phosphotyrosine protein phosphatase family.</text>
</comment>
<sequence length="150" mass="16700">MNILFICTGNTCRSPMAEFFLKTIIKDSEHDLDIGVHSAGIATVDGLSATDNAVAAMKEYGIDISSHRSKVASEKLLCSANLILTMSRVHKDAILTLPKYRGKKIYTLKEFLGCDDMDVNDPFGLSLEIYKKTAEEIRVLVEKLFEVIRN</sequence>
<proteinExistence type="inferred from homology"/>
<dbReference type="PANTHER" id="PTHR11717:SF31">
    <property type="entry name" value="LOW MOLECULAR WEIGHT PROTEIN-TYROSINE-PHOSPHATASE ETP-RELATED"/>
    <property type="match status" value="1"/>
</dbReference>
<dbReference type="InterPro" id="IPR036196">
    <property type="entry name" value="Ptyr_pPase_sf"/>
</dbReference>
<evidence type="ECO:0000313" key="7">
    <source>
        <dbReference type="Proteomes" id="UP000027946"/>
    </source>
</evidence>
<gene>
    <name evidence="6" type="ORF">CLIT_13c01250</name>
</gene>
<reference evidence="6 7" key="1">
    <citation type="submission" date="2014-03" db="EMBL/GenBank/DDBJ databases">
        <title>Genome sequence of Clostridium litorale W6, DSM 5388.</title>
        <authorList>
            <person name="Poehlein A."/>
            <person name="Jagirdar A."/>
            <person name="Khonsari B."/>
            <person name="Chibani C.M."/>
            <person name="Gutierrez Gutierrez D.A."/>
            <person name="Davydova E."/>
            <person name="Alghaithi H.S."/>
            <person name="Nair K.P."/>
            <person name="Dhamotharan K."/>
            <person name="Chandran L."/>
            <person name="G W."/>
            <person name="Daniel R."/>
        </authorList>
    </citation>
    <scope>NUCLEOTIDE SEQUENCE [LARGE SCALE GENOMIC DNA]</scope>
    <source>
        <strain evidence="6 7">W6</strain>
    </source>
</reference>
<feature type="domain" description="Phosphotyrosine protein phosphatase I" evidence="5">
    <location>
        <begin position="1"/>
        <end position="147"/>
    </location>
</feature>
<comment type="caution">
    <text evidence="6">The sequence shown here is derived from an EMBL/GenBank/DDBJ whole genome shotgun (WGS) entry which is preliminary data.</text>
</comment>
<evidence type="ECO:0000256" key="2">
    <source>
        <dbReference type="ARBA" id="ARBA00022801"/>
    </source>
</evidence>
<dbReference type="Gene3D" id="3.40.50.2300">
    <property type="match status" value="1"/>
</dbReference>